<dbReference type="InterPro" id="IPR028994">
    <property type="entry name" value="Integrin_alpha_N"/>
</dbReference>
<keyword evidence="5" id="KW-1185">Reference proteome</keyword>
<dbReference type="GO" id="GO:0016301">
    <property type="term" value="F:kinase activity"/>
    <property type="evidence" value="ECO:0007669"/>
    <property type="project" value="UniProtKB-KW"/>
</dbReference>
<evidence type="ECO:0000256" key="3">
    <source>
        <dbReference type="ARBA" id="ARBA00023180"/>
    </source>
</evidence>
<keyword evidence="4" id="KW-0808">Transferase</keyword>
<dbReference type="InterPro" id="IPR013517">
    <property type="entry name" value="FG-GAP"/>
</dbReference>
<dbReference type="Gene3D" id="2.130.10.130">
    <property type="entry name" value="Integrin alpha, N-terminal"/>
    <property type="match status" value="2"/>
</dbReference>
<dbReference type="PANTHER" id="PTHR36220">
    <property type="entry name" value="UNNAMED PRODUCT"/>
    <property type="match status" value="1"/>
</dbReference>
<protein>
    <submittedName>
        <fullName evidence="4">Pas pac sensor signal transduction histidine kinase</fullName>
    </submittedName>
</protein>
<dbReference type="RefSeq" id="WP_009517942.1">
    <property type="nucleotide sequence ID" value="NZ_VCPF01000003.1"/>
</dbReference>
<dbReference type="Pfam" id="PF14312">
    <property type="entry name" value="FG-GAP_2"/>
    <property type="match status" value="1"/>
</dbReference>
<evidence type="ECO:0000313" key="4">
    <source>
        <dbReference type="EMBL" id="CDN88040.1"/>
    </source>
</evidence>
<proteinExistence type="predicted"/>
<dbReference type="EMBL" id="CCAE010000018">
    <property type="protein sequence ID" value="CDN88040.1"/>
    <property type="molecule type" value="Genomic_DNA"/>
</dbReference>
<evidence type="ECO:0000256" key="2">
    <source>
        <dbReference type="ARBA" id="ARBA00022737"/>
    </source>
</evidence>
<sequence length="564" mass="58152">MAQRGLKLDWPAVSGASSYRIERDVDATDGTDSFTQVAESSIPSSTFTNLSLVEAMNHKYRVTACGVSGCNLALGTASVSGDLAQSIVGVSADVDDNNVARVMTTAKRGSTHVLAVGLPGANGERGMVLVYERAEGSAQWSTLPTSLARTNGVASDRFGASVALSPSGQWLAVGIPGDDAPSDLDGVNPNPPDGTPLVDGSGAVQVYRHSSGSGWTLVARIKAANAGEKDAFGSAVAIGNEGQLLVGAPNEDGGANGDVYRYGTAEANALDDNTAEDRGAVYAYAASGELYSFKAYVKPPVQTGSTAVFFGAAIAADQSAQRVAVGAPRASFNGLFAGGVLIYDLAWLWSDATKPASLASGFAPAANRSSSVSPNPDASSSAYKGFGGALSMSAGGDWLAVGYPDKGYDPLDGSAIRSAAGQVVVYQRQNTLWSEYSVLLAHAPRAADRFGISVSLVNVNGPRLLVGVREDGSRHDGLKRAADIALEDNSLPASPAQAGAGYYFVDNPNPDPSQPRMVIKARLKAPDAQLNQWLGQATAMTRDGSELLLSGKHVDGSSAIFFGY</sequence>
<keyword evidence="1" id="KW-0732">Signal</keyword>
<dbReference type="AlphaFoldDB" id="A0A1L1PES4"/>
<accession>A0A1L1PES4</accession>
<dbReference type="InterPro" id="IPR013519">
    <property type="entry name" value="Int_alpha_beta-p"/>
</dbReference>
<dbReference type="PANTHER" id="PTHR36220:SF1">
    <property type="entry name" value="GAMMA TUBULIN COMPLEX COMPONENT C-TERMINAL DOMAIN-CONTAINING PROTEIN"/>
    <property type="match status" value="1"/>
</dbReference>
<gene>
    <name evidence="4" type="ORF">BN948_02471</name>
</gene>
<keyword evidence="4" id="KW-0418">Kinase</keyword>
<reference evidence="5" key="1">
    <citation type="submission" date="2014-02" db="EMBL/GenBank/DDBJ databases">
        <authorList>
            <person name="Gan H."/>
        </authorList>
    </citation>
    <scope>NUCLEOTIDE SEQUENCE [LARGE SCALE GENOMIC DNA]</scope>
    <source>
        <strain evidence="5">S1</strain>
    </source>
</reference>
<evidence type="ECO:0000256" key="1">
    <source>
        <dbReference type="ARBA" id="ARBA00022729"/>
    </source>
</evidence>
<dbReference type="Gene3D" id="2.60.40.10">
    <property type="entry name" value="Immunoglobulins"/>
    <property type="match status" value="1"/>
</dbReference>
<organism evidence="4 5">
    <name type="scientific">Hydrogenophaga intermedia</name>
    <dbReference type="NCBI Taxonomy" id="65786"/>
    <lineage>
        <taxon>Bacteria</taxon>
        <taxon>Pseudomonadati</taxon>
        <taxon>Pseudomonadota</taxon>
        <taxon>Betaproteobacteria</taxon>
        <taxon>Burkholderiales</taxon>
        <taxon>Comamonadaceae</taxon>
        <taxon>Hydrogenophaga</taxon>
    </lineage>
</organism>
<dbReference type="SMART" id="SM00191">
    <property type="entry name" value="Int_alpha"/>
    <property type="match status" value="5"/>
</dbReference>
<dbReference type="Proteomes" id="UP000028878">
    <property type="component" value="Unassembled WGS sequence"/>
</dbReference>
<reference evidence="5" key="2">
    <citation type="submission" date="2014-11" db="EMBL/GenBank/DDBJ databases">
        <title>Draft genome sequence of Hydrogenophaga intermedia S1.</title>
        <authorList>
            <person name="Gan H.M."/>
            <person name="Chew T.H."/>
            <person name="Stolz A."/>
        </authorList>
    </citation>
    <scope>NUCLEOTIDE SEQUENCE [LARGE SCALE GENOMIC DNA]</scope>
    <source>
        <strain evidence="5">S1</strain>
    </source>
</reference>
<dbReference type="InterPro" id="IPR013783">
    <property type="entry name" value="Ig-like_fold"/>
</dbReference>
<evidence type="ECO:0000313" key="5">
    <source>
        <dbReference type="Proteomes" id="UP000028878"/>
    </source>
</evidence>
<keyword evidence="3" id="KW-0325">Glycoprotein</keyword>
<keyword evidence="2" id="KW-0677">Repeat</keyword>
<name>A0A1L1PES4_HYDIT</name>